<dbReference type="EMBL" id="NMUH01000588">
    <property type="protein sequence ID" value="MQL81795.1"/>
    <property type="molecule type" value="Genomic_DNA"/>
</dbReference>
<name>A0A843UE81_COLES</name>
<gene>
    <name evidence="1" type="ORF">Taro_014254</name>
</gene>
<evidence type="ECO:0000313" key="1">
    <source>
        <dbReference type="EMBL" id="MQL81795.1"/>
    </source>
</evidence>
<comment type="caution">
    <text evidence="1">The sequence shown here is derived from an EMBL/GenBank/DDBJ whole genome shotgun (WGS) entry which is preliminary data.</text>
</comment>
<sequence>MNVLICSICLCMSSISDSRLRSYSNSLRISSISESRLRASVRNSSTSILRSEELDPSPVPYHVRLVYRLPQLRMQPDRSFPITETKASSAEMGVLPLSLSSEVTDN</sequence>
<reference evidence="1" key="1">
    <citation type="submission" date="2017-07" db="EMBL/GenBank/DDBJ databases">
        <title>Taro Niue Genome Assembly and Annotation.</title>
        <authorList>
            <person name="Atibalentja N."/>
            <person name="Keating K."/>
            <person name="Fields C.J."/>
        </authorList>
    </citation>
    <scope>NUCLEOTIDE SEQUENCE</scope>
    <source>
        <strain evidence="1">Niue_2</strain>
        <tissue evidence="1">Leaf</tissue>
    </source>
</reference>
<dbReference type="Proteomes" id="UP000652761">
    <property type="component" value="Unassembled WGS sequence"/>
</dbReference>
<keyword evidence="2" id="KW-1185">Reference proteome</keyword>
<accession>A0A843UE81</accession>
<organism evidence="1 2">
    <name type="scientific">Colocasia esculenta</name>
    <name type="common">Wild taro</name>
    <name type="synonym">Arum esculentum</name>
    <dbReference type="NCBI Taxonomy" id="4460"/>
    <lineage>
        <taxon>Eukaryota</taxon>
        <taxon>Viridiplantae</taxon>
        <taxon>Streptophyta</taxon>
        <taxon>Embryophyta</taxon>
        <taxon>Tracheophyta</taxon>
        <taxon>Spermatophyta</taxon>
        <taxon>Magnoliopsida</taxon>
        <taxon>Liliopsida</taxon>
        <taxon>Araceae</taxon>
        <taxon>Aroideae</taxon>
        <taxon>Colocasieae</taxon>
        <taxon>Colocasia</taxon>
    </lineage>
</organism>
<protein>
    <submittedName>
        <fullName evidence="1">Uncharacterized protein</fullName>
    </submittedName>
</protein>
<dbReference type="AlphaFoldDB" id="A0A843UE81"/>
<proteinExistence type="predicted"/>
<evidence type="ECO:0000313" key="2">
    <source>
        <dbReference type="Proteomes" id="UP000652761"/>
    </source>
</evidence>